<sequence length="80" mass="8456">MCQLAHPLLKASGAGSIVFISSVAGVVSLNTGSIYAATKAAMNQLTKNLACEWAKDHIRSNSVVPWVTRTPLAEPLTFLS</sequence>
<reference evidence="6" key="1">
    <citation type="submission" date="2016-06" db="EMBL/GenBank/DDBJ databases">
        <title>Parallel loss of symbiosis genes in relatives of nitrogen-fixing non-legume Parasponia.</title>
        <authorList>
            <person name="Van Velzen R."/>
            <person name="Holmer R."/>
            <person name="Bu F."/>
            <person name="Rutten L."/>
            <person name="Van Zeijl A."/>
            <person name="Liu W."/>
            <person name="Santuari L."/>
            <person name="Cao Q."/>
            <person name="Sharma T."/>
            <person name="Shen D."/>
            <person name="Roswanjaya Y."/>
            <person name="Wardhani T."/>
            <person name="Kalhor M.S."/>
            <person name="Jansen J."/>
            <person name="Van den Hoogen J."/>
            <person name="Gungor B."/>
            <person name="Hartog M."/>
            <person name="Hontelez J."/>
            <person name="Verver J."/>
            <person name="Yang W.-C."/>
            <person name="Schijlen E."/>
            <person name="Repin R."/>
            <person name="Schilthuizen M."/>
            <person name="Schranz E."/>
            <person name="Heidstra R."/>
            <person name="Miyata K."/>
            <person name="Fedorova E."/>
            <person name="Kohlen W."/>
            <person name="Bisseling T."/>
            <person name="Smit S."/>
            <person name="Geurts R."/>
        </authorList>
    </citation>
    <scope>NUCLEOTIDE SEQUENCE [LARGE SCALE GENOMIC DNA]</scope>
    <source>
        <strain evidence="6">cv. WU1-14</strain>
    </source>
</reference>
<evidence type="ECO:0000313" key="5">
    <source>
        <dbReference type="EMBL" id="PON75621.1"/>
    </source>
</evidence>
<evidence type="ECO:0000256" key="4">
    <source>
        <dbReference type="SAM" id="Phobius"/>
    </source>
</evidence>
<dbReference type="InterPro" id="IPR036291">
    <property type="entry name" value="NAD(P)-bd_dom_sf"/>
</dbReference>
<dbReference type="PANTHER" id="PTHR42898">
    <property type="entry name" value="TROPINONE REDUCTASE"/>
    <property type="match status" value="1"/>
</dbReference>
<dbReference type="Pfam" id="PF00106">
    <property type="entry name" value="adh_short"/>
    <property type="match status" value="1"/>
</dbReference>
<keyword evidence="2" id="KW-0560">Oxidoreductase</keyword>
<evidence type="ECO:0000313" key="6">
    <source>
        <dbReference type="Proteomes" id="UP000237105"/>
    </source>
</evidence>
<organism evidence="5 6">
    <name type="scientific">Parasponia andersonii</name>
    <name type="common">Sponia andersonii</name>
    <dbReference type="NCBI Taxonomy" id="3476"/>
    <lineage>
        <taxon>Eukaryota</taxon>
        <taxon>Viridiplantae</taxon>
        <taxon>Streptophyta</taxon>
        <taxon>Embryophyta</taxon>
        <taxon>Tracheophyta</taxon>
        <taxon>Spermatophyta</taxon>
        <taxon>Magnoliopsida</taxon>
        <taxon>eudicotyledons</taxon>
        <taxon>Gunneridae</taxon>
        <taxon>Pentapetalae</taxon>
        <taxon>rosids</taxon>
        <taxon>fabids</taxon>
        <taxon>Rosales</taxon>
        <taxon>Cannabaceae</taxon>
        <taxon>Parasponia</taxon>
    </lineage>
</organism>
<evidence type="ECO:0000256" key="3">
    <source>
        <dbReference type="ARBA" id="ARBA00025714"/>
    </source>
</evidence>
<dbReference type="InterPro" id="IPR045000">
    <property type="entry name" value="TR"/>
</dbReference>
<feature type="transmembrane region" description="Helical" evidence="4">
    <location>
        <begin position="17"/>
        <end position="37"/>
    </location>
</feature>
<dbReference type="GO" id="GO:0016491">
    <property type="term" value="F:oxidoreductase activity"/>
    <property type="evidence" value="ECO:0007669"/>
    <property type="project" value="UniProtKB-KW"/>
</dbReference>
<dbReference type="Proteomes" id="UP000237105">
    <property type="component" value="Unassembled WGS sequence"/>
</dbReference>
<dbReference type="STRING" id="3476.A0A2P5DQS0"/>
<keyword evidence="4" id="KW-0472">Membrane</keyword>
<evidence type="ECO:0000256" key="2">
    <source>
        <dbReference type="ARBA" id="ARBA00023002"/>
    </source>
</evidence>
<keyword evidence="4" id="KW-0812">Transmembrane</keyword>
<dbReference type="EMBL" id="JXTB01000023">
    <property type="protein sequence ID" value="PON75621.1"/>
    <property type="molecule type" value="Genomic_DNA"/>
</dbReference>
<dbReference type="AlphaFoldDB" id="A0A2P5DQS0"/>
<keyword evidence="6" id="KW-1185">Reference proteome</keyword>
<dbReference type="PANTHER" id="PTHR42898:SF6">
    <property type="entry name" value="NADP-DEPENDENT MANNITOL DEHYDROGENASE"/>
    <property type="match status" value="1"/>
</dbReference>
<dbReference type="InterPro" id="IPR020904">
    <property type="entry name" value="Sc_DH/Rdtase_CS"/>
</dbReference>
<gene>
    <name evidence="5" type="ORF">PanWU01x14_042460</name>
</gene>
<evidence type="ECO:0000256" key="1">
    <source>
        <dbReference type="ARBA" id="ARBA00022857"/>
    </source>
</evidence>
<keyword evidence="4" id="KW-1133">Transmembrane helix</keyword>
<comment type="caution">
    <text evidence="5">The sequence shown here is derived from an EMBL/GenBank/DDBJ whole genome shotgun (WGS) entry which is preliminary data.</text>
</comment>
<dbReference type="SUPFAM" id="SSF51735">
    <property type="entry name" value="NAD(P)-binding Rossmann-fold domains"/>
    <property type="match status" value="1"/>
</dbReference>
<proteinExistence type="inferred from homology"/>
<comment type="similarity">
    <text evidence="3">Belongs to the short-chain dehydrogenases/reductases (SDR) family. SDR65C subfamily.</text>
</comment>
<keyword evidence="1" id="KW-0521">NADP</keyword>
<name>A0A2P5DQS0_PARAD</name>
<dbReference type="OrthoDB" id="417891at2759"/>
<dbReference type="PRINTS" id="PR00080">
    <property type="entry name" value="SDRFAMILY"/>
</dbReference>
<protein>
    <submittedName>
        <fullName evidence="5">Short-chain dehydrogenase/reductase</fullName>
    </submittedName>
</protein>
<accession>A0A2P5DQS0</accession>
<dbReference type="Gene3D" id="3.40.50.720">
    <property type="entry name" value="NAD(P)-binding Rossmann-like Domain"/>
    <property type="match status" value="1"/>
</dbReference>
<dbReference type="InterPro" id="IPR002347">
    <property type="entry name" value="SDR_fam"/>
</dbReference>
<dbReference type="PRINTS" id="PR00081">
    <property type="entry name" value="GDHRDH"/>
</dbReference>
<dbReference type="PROSITE" id="PS00061">
    <property type="entry name" value="ADH_SHORT"/>
    <property type="match status" value="1"/>
</dbReference>